<dbReference type="Proteomes" id="UP000077755">
    <property type="component" value="Chromosome 2"/>
</dbReference>
<dbReference type="InterPro" id="IPR029060">
    <property type="entry name" value="PIN-like_dom_sf"/>
</dbReference>
<dbReference type="GO" id="GO:0006364">
    <property type="term" value="P:rRNA processing"/>
    <property type="evidence" value="ECO:0007669"/>
    <property type="project" value="UniProtKB-KW"/>
</dbReference>
<reference evidence="5" key="1">
    <citation type="journal article" date="2016" name="Nat. Genet.">
        <title>A high-quality carrot genome assembly provides new insights into carotenoid accumulation and asterid genome evolution.</title>
        <authorList>
            <person name="Iorizzo M."/>
            <person name="Ellison S."/>
            <person name="Senalik D."/>
            <person name="Zeng P."/>
            <person name="Satapoomin P."/>
            <person name="Huang J."/>
            <person name="Bowman M."/>
            <person name="Iovene M."/>
            <person name="Sanseverino W."/>
            <person name="Cavagnaro P."/>
            <person name="Yildiz M."/>
            <person name="Macko-Podgorni A."/>
            <person name="Moranska E."/>
            <person name="Grzebelus E."/>
            <person name="Grzebelus D."/>
            <person name="Ashrafi H."/>
            <person name="Zheng Z."/>
            <person name="Cheng S."/>
            <person name="Spooner D."/>
            <person name="Van Deynze A."/>
            <person name="Simon P."/>
        </authorList>
    </citation>
    <scope>NUCLEOTIDE SEQUENCE</scope>
    <source>
        <tissue evidence="5">Leaf</tissue>
    </source>
</reference>
<keyword evidence="4" id="KW-0539">Nucleus</keyword>
<dbReference type="SUPFAM" id="SSF88723">
    <property type="entry name" value="PIN domain-like"/>
    <property type="match status" value="1"/>
</dbReference>
<keyword evidence="3" id="KW-0698">rRNA processing</keyword>
<dbReference type="Gene3D" id="3.40.50.1010">
    <property type="entry name" value="5'-nuclease"/>
    <property type="match status" value="1"/>
</dbReference>
<evidence type="ECO:0000313" key="5">
    <source>
        <dbReference type="EMBL" id="WOG86803.1"/>
    </source>
</evidence>
<comment type="subcellular location">
    <subcellularLocation>
        <location evidence="1">Nucleus</location>
        <location evidence="1">Nucleolus</location>
    </subcellularLocation>
</comment>
<dbReference type="EMBL" id="CP093344">
    <property type="protein sequence ID" value="WOG86803.1"/>
    <property type="molecule type" value="Genomic_DNA"/>
</dbReference>
<sequence>MADMEVCTCVAVWIWTHKENVLNPNRKDLQSEKLPRNVPSTSSALFFKYTALGRPTDYRVLVDTNLGWFDVLLCPMTFCTYIELLKNGTPCITDYPRFERLPCTHKGTYADDCLVERVTQHKCYMVATCDRNLKRRICKIPGVPIMYITKHKYSIERLPEATMGGAPRF</sequence>
<reference evidence="5" key="2">
    <citation type="submission" date="2022-03" db="EMBL/GenBank/DDBJ databases">
        <title>Draft title - Genomic analysis of global carrot germplasm unveils the trajectory of domestication and the origin of high carotenoid orange carrot.</title>
        <authorList>
            <person name="Iorizzo M."/>
            <person name="Ellison S."/>
            <person name="Senalik D."/>
            <person name="Macko-Podgorni A."/>
            <person name="Grzebelus D."/>
            <person name="Bostan H."/>
            <person name="Rolling W."/>
            <person name="Curaba J."/>
            <person name="Simon P."/>
        </authorList>
    </citation>
    <scope>NUCLEOTIDE SEQUENCE</scope>
    <source>
        <tissue evidence="5">Leaf</tissue>
    </source>
</reference>
<dbReference type="GO" id="GO:0032040">
    <property type="term" value="C:small-subunit processome"/>
    <property type="evidence" value="ECO:0007669"/>
    <property type="project" value="InterPro"/>
</dbReference>
<keyword evidence="2" id="KW-0690">Ribosome biogenesis</keyword>
<dbReference type="InterPro" id="IPR006984">
    <property type="entry name" value="Fcf1/UTP23"/>
</dbReference>
<evidence type="ECO:0000256" key="2">
    <source>
        <dbReference type="ARBA" id="ARBA00022517"/>
    </source>
</evidence>
<accession>A0AAF1AL78</accession>
<dbReference type="PANTHER" id="PTHR12416">
    <property type="entry name" value="RRNA-PROCESSING PROTEIN UTP23 HOMOLOG"/>
    <property type="match status" value="1"/>
</dbReference>
<evidence type="ECO:0000256" key="3">
    <source>
        <dbReference type="ARBA" id="ARBA00022552"/>
    </source>
</evidence>
<evidence type="ECO:0000256" key="1">
    <source>
        <dbReference type="ARBA" id="ARBA00004604"/>
    </source>
</evidence>
<proteinExistence type="predicted"/>
<organism evidence="5 6">
    <name type="scientific">Daucus carota subsp. sativus</name>
    <name type="common">Carrot</name>
    <dbReference type="NCBI Taxonomy" id="79200"/>
    <lineage>
        <taxon>Eukaryota</taxon>
        <taxon>Viridiplantae</taxon>
        <taxon>Streptophyta</taxon>
        <taxon>Embryophyta</taxon>
        <taxon>Tracheophyta</taxon>
        <taxon>Spermatophyta</taxon>
        <taxon>Magnoliopsida</taxon>
        <taxon>eudicotyledons</taxon>
        <taxon>Gunneridae</taxon>
        <taxon>Pentapetalae</taxon>
        <taxon>asterids</taxon>
        <taxon>campanulids</taxon>
        <taxon>Apiales</taxon>
        <taxon>Apiaceae</taxon>
        <taxon>Apioideae</taxon>
        <taxon>Scandiceae</taxon>
        <taxon>Daucinae</taxon>
        <taxon>Daucus</taxon>
        <taxon>Daucus sect. Daucus</taxon>
    </lineage>
</organism>
<dbReference type="AlphaFoldDB" id="A0AAF1AL78"/>
<dbReference type="Pfam" id="PF04900">
    <property type="entry name" value="Fcf1"/>
    <property type="match status" value="1"/>
</dbReference>
<evidence type="ECO:0000256" key="4">
    <source>
        <dbReference type="ARBA" id="ARBA00023242"/>
    </source>
</evidence>
<evidence type="ECO:0008006" key="7">
    <source>
        <dbReference type="Google" id="ProtNLM"/>
    </source>
</evidence>
<gene>
    <name evidence="5" type="ORF">DCAR_0206021</name>
</gene>
<evidence type="ECO:0000313" key="6">
    <source>
        <dbReference type="Proteomes" id="UP000077755"/>
    </source>
</evidence>
<keyword evidence="6" id="KW-1185">Reference proteome</keyword>
<name>A0AAF1AL78_DAUCS</name>
<protein>
    <recommendedName>
        <fullName evidence="7">PIN domain-containing protein</fullName>
    </recommendedName>
</protein>